<evidence type="ECO:0000259" key="14">
    <source>
        <dbReference type="PROSITE" id="PS50974"/>
    </source>
</evidence>
<dbReference type="InterPro" id="IPR033706">
    <property type="entry name" value="Met_synthase_B12-bd"/>
</dbReference>
<dbReference type="Gene3D" id="3.10.196.10">
    <property type="entry name" value="Vitamin B12-dependent methionine synthase, activation domain"/>
    <property type="match status" value="1"/>
</dbReference>
<dbReference type="FunFam" id="3.20.20.20:FF:000002">
    <property type="entry name" value="Methionine synthase"/>
    <property type="match status" value="1"/>
</dbReference>
<dbReference type="Pfam" id="PF02607">
    <property type="entry name" value="B12-binding_2"/>
    <property type="match status" value="1"/>
</dbReference>
<proteinExistence type="inferred from homology"/>
<evidence type="ECO:0000313" key="17">
    <source>
        <dbReference type="EMBL" id="TMN75630.1"/>
    </source>
</evidence>
<evidence type="ECO:0000256" key="10">
    <source>
        <dbReference type="PIRSR" id="PIRSR000381-1"/>
    </source>
</evidence>
<dbReference type="PIRSF" id="PIRSF000381">
    <property type="entry name" value="MetH"/>
    <property type="match status" value="1"/>
</dbReference>
<keyword evidence="5 11" id="KW-0949">S-adenosyl-L-methionine</keyword>
<reference evidence="17 18" key="1">
    <citation type="submission" date="2017-12" db="EMBL/GenBank/DDBJ databases">
        <authorList>
            <person name="Paulsen S."/>
            <person name="Gram L.K."/>
        </authorList>
    </citation>
    <scope>NUCLEOTIDE SEQUENCE [LARGE SCALE GENOMIC DNA]</scope>
    <source>
        <strain evidence="17 18">S1607</strain>
    </source>
</reference>
<feature type="domain" description="B12-binding" evidence="15">
    <location>
        <begin position="395"/>
        <end position="530"/>
    </location>
</feature>
<evidence type="ECO:0000256" key="1">
    <source>
        <dbReference type="ARBA" id="ARBA00010398"/>
    </source>
</evidence>
<sequence length="875" mass="97267">MTQTAVFTNVGERTNVTGSAKFKRLILEEDYETALDVAREQVESGAQVIDINMDEAMLDSKAAMVKFLNLIASEPDISKVPIMVDSSKWEVIEAGLKCIQGKAIVNSISLKEGEAPFIHQAKIIKRFGAAVVVMAFDEVGQAETAERKFAICQRSYKILVDELGFPPEDIIFDPNIFAVATGIEEHDNYAVEFIEGTRRIKQNLPHCKVSGGVSNVSFSFRGNNPVREAIHSVFLYHAIKAGMDMGIVNAGQLAVYDDIPKELRDAVEDVILNTDAGAGERLVEIAPKYSGMAQAEKQEDLEWRSWPVEKRLEHALVKGITEFIDEDTEACRQQFDKPIQVIEGPLMDGMNVVGDLFGAGKMFLPQVVKSARVMKRAVAYLDPYIEAEKEEGSSNGKVIMATVKGDVHDIGKNIVGVVLQCNNYEVVDLGVMVPAEKILQTAIDENADVIGLSGLITPSLDEMVHVAKEMTRRGFDIPLLIGGATTSKAHTAVKIEPQYDKGVIYVNNASRAVGVVSSLLSKTQKPEFLAKTADEYVKVREQQARKKPRSKPVTLARARDNAVKLDWQSYTPPVPNKLGITEFKDVSIKTLRDYIDWTPFFMTWSLAGKYPRILQDEVVGEEAQKLFHDANAMLDQLEQEGTLQPLGVIGLFPANRVGDDIEIYTDESRSEVLVTSCQLRQQTEKTDFPNYCLSDYIAPKGTPDYFGAFAVTGGLEEDDLADAFDAKQDDYNKIMIKAVADRLAEAFAEYLHEQVRKVHWGFAADEALSNEELIRENYQGIRPAPGYPACPEHTEKQKIWQLLDVENRIGMKLTSSYAMWPGAAVSGWYFSHPDSKYFAVASIQRDQVEDYAARQAMPLEEAERWLGPNLGYETA</sequence>
<dbReference type="InterPro" id="IPR006158">
    <property type="entry name" value="Cobalamin-bd"/>
</dbReference>
<dbReference type="PROSITE" id="PS50974">
    <property type="entry name" value="ADOMET_ACTIVATION"/>
    <property type="match status" value="1"/>
</dbReference>
<dbReference type="GO" id="GO:0050667">
    <property type="term" value="P:homocysteine metabolic process"/>
    <property type="evidence" value="ECO:0007669"/>
    <property type="project" value="TreeGrafter"/>
</dbReference>
<dbReference type="InterPro" id="IPR036724">
    <property type="entry name" value="Cobalamin-bd_sf"/>
</dbReference>
<dbReference type="Gene3D" id="3.20.20.20">
    <property type="entry name" value="Dihydropteroate synthase-like"/>
    <property type="match status" value="1"/>
</dbReference>
<dbReference type="GO" id="GO:0008705">
    <property type="term" value="F:methionine synthase activity"/>
    <property type="evidence" value="ECO:0007669"/>
    <property type="project" value="UniProtKB-UniRule"/>
</dbReference>
<comment type="caution">
    <text evidence="17">The sequence shown here is derived from an EMBL/GenBank/DDBJ whole genome shotgun (WGS) entry which is preliminary data.</text>
</comment>
<dbReference type="PROSITE" id="PS50972">
    <property type="entry name" value="PTERIN_BINDING"/>
    <property type="match status" value="1"/>
</dbReference>
<dbReference type="Pfam" id="PF00809">
    <property type="entry name" value="Pterin_bind"/>
    <property type="match status" value="1"/>
</dbReference>
<dbReference type="GO" id="GO:0005829">
    <property type="term" value="C:cytosol"/>
    <property type="evidence" value="ECO:0007669"/>
    <property type="project" value="TreeGrafter"/>
</dbReference>
<feature type="domain" description="Pterin-binding" evidence="13">
    <location>
        <begin position="7"/>
        <end position="268"/>
    </location>
</feature>
<evidence type="ECO:0000259" key="15">
    <source>
        <dbReference type="PROSITE" id="PS51332"/>
    </source>
</evidence>
<reference evidence="18" key="2">
    <citation type="submission" date="2019-06" db="EMBL/GenBank/DDBJ databases">
        <title>Co-occurence of chitin degradation, pigmentation and bioactivity in marine Pseudoalteromonas.</title>
        <authorList>
            <person name="Sonnenschein E.C."/>
            <person name="Bech P.K."/>
        </authorList>
    </citation>
    <scope>NUCLEOTIDE SEQUENCE [LARGE SCALE GENOMIC DNA]</scope>
    <source>
        <strain evidence="18">S1607</strain>
    </source>
</reference>
<feature type="binding site" description="axial binding residue" evidence="10">
    <location>
        <position position="408"/>
    </location>
    <ligand>
        <name>methylcob(III)alamin</name>
        <dbReference type="ChEBI" id="CHEBI:28115"/>
    </ligand>
    <ligandPart>
        <name>Co</name>
        <dbReference type="ChEBI" id="CHEBI:27638"/>
    </ligandPart>
</feature>
<evidence type="ECO:0000256" key="9">
    <source>
        <dbReference type="NCBIfam" id="TIGR02082"/>
    </source>
</evidence>
<dbReference type="GO" id="GO:0032259">
    <property type="term" value="P:methylation"/>
    <property type="evidence" value="ECO:0007669"/>
    <property type="project" value="UniProtKB-KW"/>
</dbReference>
<keyword evidence="7" id="KW-0677">Repeat</keyword>
<dbReference type="EMBL" id="PNEL01000036">
    <property type="protein sequence ID" value="TMN75630.1"/>
    <property type="molecule type" value="Genomic_DNA"/>
</dbReference>
<evidence type="ECO:0000313" key="18">
    <source>
        <dbReference type="Proteomes" id="UP000305423"/>
    </source>
</evidence>
<dbReference type="InterPro" id="IPR000489">
    <property type="entry name" value="Pterin-binding_dom"/>
</dbReference>
<dbReference type="SMART" id="SM01018">
    <property type="entry name" value="B12-binding_2"/>
    <property type="match status" value="1"/>
</dbReference>
<dbReference type="SUPFAM" id="SSF56507">
    <property type="entry name" value="Methionine synthase activation domain-like"/>
    <property type="match status" value="1"/>
</dbReference>
<feature type="binding site" evidence="11">
    <location>
        <position position="782"/>
    </location>
    <ligand>
        <name>S-adenosyl-L-methionine</name>
        <dbReference type="ChEBI" id="CHEBI:59789"/>
    </ligand>
</feature>
<dbReference type="GO" id="GO:0008270">
    <property type="term" value="F:zinc ion binding"/>
    <property type="evidence" value="ECO:0007669"/>
    <property type="project" value="InterPro"/>
</dbReference>
<dbReference type="Proteomes" id="UP000305423">
    <property type="component" value="Unassembled WGS sequence"/>
</dbReference>
<dbReference type="CDD" id="cd02069">
    <property type="entry name" value="methionine_synthase_B12_BD"/>
    <property type="match status" value="1"/>
</dbReference>
<dbReference type="NCBIfam" id="NF007024">
    <property type="entry name" value="PRK09490.1"/>
    <property type="match status" value="1"/>
</dbReference>
<dbReference type="SUPFAM" id="SSF51717">
    <property type="entry name" value="Dihydropteroate synthetase-like"/>
    <property type="match status" value="1"/>
</dbReference>
<organism evidence="17 18">
    <name type="scientific">Pseudoalteromonas piscicida</name>
    <dbReference type="NCBI Taxonomy" id="43662"/>
    <lineage>
        <taxon>Bacteria</taxon>
        <taxon>Pseudomonadati</taxon>
        <taxon>Pseudomonadota</taxon>
        <taxon>Gammaproteobacteria</taxon>
        <taxon>Alteromonadales</taxon>
        <taxon>Pseudoalteromonadaceae</taxon>
        <taxon>Pseudoalteromonas</taxon>
    </lineage>
</organism>
<dbReference type="EC" id="2.1.1.13" evidence="9"/>
<keyword evidence="6 10" id="KW-0479">Metal-binding</keyword>
<dbReference type="SUPFAM" id="SSF52242">
    <property type="entry name" value="Cobalamin (vitamin B12)-binding domain"/>
    <property type="match status" value="1"/>
</dbReference>
<evidence type="ECO:0000256" key="8">
    <source>
        <dbReference type="ARBA" id="ARBA00023285"/>
    </source>
</evidence>
<evidence type="ECO:0000256" key="4">
    <source>
        <dbReference type="ARBA" id="ARBA00022679"/>
    </source>
</evidence>
<accession>A0AAQ2EV47</accession>
<evidence type="ECO:0000256" key="11">
    <source>
        <dbReference type="PIRSR" id="PIRSR000381-2"/>
    </source>
</evidence>
<dbReference type="InterPro" id="IPR050554">
    <property type="entry name" value="Met_Synthase/Corrinoid"/>
</dbReference>
<keyword evidence="4 12" id="KW-0808">Transferase</keyword>
<feature type="domain" description="B12-binding N-terminal" evidence="16">
    <location>
        <begin position="299"/>
        <end position="393"/>
    </location>
</feature>
<dbReference type="InterPro" id="IPR004223">
    <property type="entry name" value="VitB12-dep_Met_synth_activ_dom"/>
</dbReference>
<comment type="similarity">
    <text evidence="1">Belongs to the vitamin-B12 dependent methionine synthase family.</text>
</comment>
<dbReference type="NCBIfam" id="TIGR02082">
    <property type="entry name" value="metH"/>
    <property type="match status" value="1"/>
</dbReference>
<name>A0AAQ2EV47_PSEO7</name>
<evidence type="ECO:0000256" key="5">
    <source>
        <dbReference type="ARBA" id="ARBA00022691"/>
    </source>
</evidence>
<evidence type="ECO:0000259" key="13">
    <source>
        <dbReference type="PROSITE" id="PS50972"/>
    </source>
</evidence>
<feature type="binding site" evidence="11">
    <location>
        <position position="457"/>
    </location>
    <ligand>
        <name>methylcob(III)alamin</name>
        <dbReference type="ChEBI" id="CHEBI:28115"/>
    </ligand>
</feature>
<dbReference type="InterPro" id="IPR036594">
    <property type="entry name" value="Meth_synthase_dom"/>
</dbReference>
<dbReference type="InterPro" id="IPR011822">
    <property type="entry name" value="MetH"/>
</dbReference>
<feature type="binding site" evidence="11">
    <location>
        <position position="596"/>
    </location>
    <ligand>
        <name>S-adenosyl-L-methionine</name>
        <dbReference type="ChEBI" id="CHEBI:59789"/>
    </ligand>
</feature>
<dbReference type="Gene3D" id="3.40.50.280">
    <property type="entry name" value="Cobalamin-binding domain"/>
    <property type="match status" value="1"/>
</dbReference>
<evidence type="ECO:0000256" key="7">
    <source>
        <dbReference type="ARBA" id="ARBA00022737"/>
    </source>
</evidence>
<dbReference type="CDD" id="cd00740">
    <property type="entry name" value="MeTr"/>
    <property type="match status" value="1"/>
</dbReference>
<dbReference type="Gene3D" id="1.10.1240.10">
    <property type="entry name" value="Methionine synthase domain"/>
    <property type="match status" value="1"/>
</dbReference>
<feature type="domain" description="AdoMet activation" evidence="14">
    <location>
        <begin position="546"/>
        <end position="875"/>
    </location>
</feature>
<protein>
    <recommendedName>
        <fullName evidence="9">Methionine synthase</fullName>
        <ecNumber evidence="9">2.1.1.13</ecNumber>
    </recommendedName>
</protein>
<feature type="binding site" evidence="11">
    <location>
        <position position="509"/>
    </location>
    <ligand>
        <name>methylcob(III)alamin</name>
        <dbReference type="ChEBI" id="CHEBI:28115"/>
    </ligand>
</feature>
<dbReference type="PANTHER" id="PTHR45833">
    <property type="entry name" value="METHIONINE SYNTHASE"/>
    <property type="match status" value="1"/>
</dbReference>
<feature type="binding site" evidence="11">
    <location>
        <position position="453"/>
    </location>
    <ligand>
        <name>methylcob(III)alamin</name>
        <dbReference type="ChEBI" id="CHEBI:28115"/>
    </ligand>
</feature>
<feature type="binding site" evidence="11">
    <location>
        <position position="343"/>
    </location>
    <ligand>
        <name>methylcob(III)alamin</name>
        <dbReference type="ChEBI" id="CHEBI:28115"/>
    </ligand>
</feature>
<dbReference type="Pfam" id="PF02965">
    <property type="entry name" value="Met_synt_B12"/>
    <property type="match status" value="1"/>
</dbReference>
<dbReference type="FunFam" id="3.40.50.280:FF:000001">
    <property type="entry name" value="Methionine synthase"/>
    <property type="match status" value="1"/>
</dbReference>
<dbReference type="GO" id="GO:0031419">
    <property type="term" value="F:cobalamin binding"/>
    <property type="evidence" value="ECO:0007669"/>
    <property type="project" value="UniProtKB-KW"/>
</dbReference>
<feature type="binding site" evidence="11">
    <location>
        <begin position="837"/>
        <end position="838"/>
    </location>
    <ligand>
        <name>S-adenosyl-L-methionine</name>
        <dbReference type="ChEBI" id="CHEBI:59789"/>
    </ligand>
</feature>
<dbReference type="AlphaFoldDB" id="A0AAQ2EV47"/>
<evidence type="ECO:0000256" key="12">
    <source>
        <dbReference type="PROSITE-ProRule" id="PRU00346"/>
    </source>
</evidence>
<evidence type="ECO:0000259" key="16">
    <source>
        <dbReference type="PROSITE" id="PS51337"/>
    </source>
</evidence>
<dbReference type="FunFam" id="1.10.1240.10:FF:000001">
    <property type="entry name" value="Methionine synthase"/>
    <property type="match status" value="1"/>
</dbReference>
<dbReference type="InterPro" id="IPR037010">
    <property type="entry name" value="VitB12-dep_Met_synth_activ_sf"/>
</dbReference>
<gene>
    <name evidence="17" type="ORF">CWB74_15000</name>
</gene>
<dbReference type="InterPro" id="IPR003759">
    <property type="entry name" value="Cbl-bd_cap"/>
</dbReference>
<dbReference type="GO" id="GO:0046653">
    <property type="term" value="P:tetrahydrofolate metabolic process"/>
    <property type="evidence" value="ECO:0007669"/>
    <property type="project" value="TreeGrafter"/>
</dbReference>
<dbReference type="Gene3D" id="1.10.288.10">
    <property type="entry name" value="Cobalamin-dependent Methionine Synthase, domain 2"/>
    <property type="match status" value="1"/>
</dbReference>
<keyword evidence="8" id="KW-0170">Cobalt</keyword>
<dbReference type="Pfam" id="PF02310">
    <property type="entry name" value="B12-binding"/>
    <property type="match status" value="1"/>
</dbReference>
<dbReference type="PANTHER" id="PTHR45833:SF1">
    <property type="entry name" value="METHIONINE SYNTHASE"/>
    <property type="match status" value="1"/>
</dbReference>
<feature type="binding site" evidence="11">
    <location>
        <begin position="405"/>
        <end position="409"/>
    </location>
    <ligand>
        <name>methylcob(III)alamin</name>
        <dbReference type="ChEBI" id="CHEBI:28115"/>
    </ligand>
</feature>
<evidence type="ECO:0000256" key="3">
    <source>
        <dbReference type="ARBA" id="ARBA00022628"/>
    </source>
</evidence>
<comment type="cofactor">
    <cofactor evidence="10">
        <name>methylcob(III)alamin</name>
        <dbReference type="ChEBI" id="CHEBI:28115"/>
    </cofactor>
</comment>
<keyword evidence="2 12" id="KW-0489">Methyltransferase</keyword>
<evidence type="ECO:0000256" key="6">
    <source>
        <dbReference type="ARBA" id="ARBA00022723"/>
    </source>
</evidence>
<dbReference type="RefSeq" id="WP_045961529.1">
    <property type="nucleotide sequence ID" value="NZ_JASGWW010000003.1"/>
</dbReference>
<evidence type="ECO:0000256" key="2">
    <source>
        <dbReference type="ARBA" id="ARBA00022603"/>
    </source>
</evidence>
<dbReference type="InterPro" id="IPR011005">
    <property type="entry name" value="Dihydropteroate_synth-like_sf"/>
</dbReference>
<dbReference type="PROSITE" id="PS51332">
    <property type="entry name" value="B12_BINDING"/>
    <property type="match status" value="1"/>
</dbReference>
<dbReference type="SUPFAM" id="SSF47644">
    <property type="entry name" value="Methionine synthase domain"/>
    <property type="match status" value="1"/>
</dbReference>
<keyword evidence="3 10" id="KW-0846">Cobalamin</keyword>
<dbReference type="PROSITE" id="PS51337">
    <property type="entry name" value="B12_BINDING_NTER"/>
    <property type="match status" value="1"/>
</dbReference>